<dbReference type="EMBL" id="JANPWB010000007">
    <property type="protein sequence ID" value="KAJ1173883.1"/>
    <property type="molecule type" value="Genomic_DNA"/>
</dbReference>
<protein>
    <submittedName>
        <fullName evidence="1">Uncharacterized protein</fullName>
    </submittedName>
</protein>
<comment type="caution">
    <text evidence="1">The sequence shown here is derived from an EMBL/GenBank/DDBJ whole genome shotgun (WGS) entry which is preliminary data.</text>
</comment>
<reference evidence="1" key="1">
    <citation type="journal article" date="2022" name="bioRxiv">
        <title>Sequencing and chromosome-scale assembly of the giantPleurodeles waltlgenome.</title>
        <authorList>
            <person name="Brown T."/>
            <person name="Elewa A."/>
            <person name="Iarovenko S."/>
            <person name="Subramanian E."/>
            <person name="Araus A.J."/>
            <person name="Petzold A."/>
            <person name="Susuki M."/>
            <person name="Suzuki K.-i.T."/>
            <person name="Hayashi T."/>
            <person name="Toyoda A."/>
            <person name="Oliveira C."/>
            <person name="Osipova E."/>
            <person name="Leigh N.D."/>
            <person name="Simon A."/>
            <person name="Yun M.H."/>
        </authorList>
    </citation>
    <scope>NUCLEOTIDE SEQUENCE</scope>
    <source>
        <strain evidence="1">20211129_DDA</strain>
        <tissue evidence="1">Liver</tissue>
    </source>
</reference>
<accession>A0AAV7TBD4</accession>
<evidence type="ECO:0000313" key="2">
    <source>
        <dbReference type="Proteomes" id="UP001066276"/>
    </source>
</evidence>
<dbReference type="Proteomes" id="UP001066276">
    <property type="component" value="Chromosome 4_1"/>
</dbReference>
<proteinExistence type="predicted"/>
<evidence type="ECO:0000313" key="1">
    <source>
        <dbReference type="EMBL" id="KAJ1173883.1"/>
    </source>
</evidence>
<organism evidence="1 2">
    <name type="scientific">Pleurodeles waltl</name>
    <name type="common">Iberian ribbed newt</name>
    <dbReference type="NCBI Taxonomy" id="8319"/>
    <lineage>
        <taxon>Eukaryota</taxon>
        <taxon>Metazoa</taxon>
        <taxon>Chordata</taxon>
        <taxon>Craniata</taxon>
        <taxon>Vertebrata</taxon>
        <taxon>Euteleostomi</taxon>
        <taxon>Amphibia</taxon>
        <taxon>Batrachia</taxon>
        <taxon>Caudata</taxon>
        <taxon>Salamandroidea</taxon>
        <taxon>Salamandridae</taxon>
        <taxon>Pleurodelinae</taxon>
        <taxon>Pleurodeles</taxon>
    </lineage>
</organism>
<name>A0AAV7TBD4_PLEWA</name>
<keyword evidence="2" id="KW-1185">Reference proteome</keyword>
<gene>
    <name evidence="1" type="ORF">NDU88_005708</name>
</gene>
<dbReference type="AlphaFoldDB" id="A0AAV7TBD4"/>
<sequence length="87" mass="9860">MAEKRTILTPESEPDMLPCEEIELLGFLESLIEFAERIASRRSSRVCCGVGAVVVWITSVCRIPRFLWAYRDLDEVDVCELKPADSV</sequence>